<evidence type="ECO:0000256" key="1">
    <source>
        <dbReference type="SAM" id="MobiDB-lite"/>
    </source>
</evidence>
<keyword evidence="2" id="KW-1133">Transmembrane helix</keyword>
<organism evidence="4 5">
    <name type="scientific">Candidatus Protofrankia datiscae</name>
    <dbReference type="NCBI Taxonomy" id="2716812"/>
    <lineage>
        <taxon>Bacteria</taxon>
        <taxon>Bacillati</taxon>
        <taxon>Actinomycetota</taxon>
        <taxon>Actinomycetes</taxon>
        <taxon>Frankiales</taxon>
        <taxon>Frankiaceae</taxon>
        <taxon>Protofrankia</taxon>
    </lineage>
</organism>
<evidence type="ECO:0000256" key="2">
    <source>
        <dbReference type="SAM" id="Phobius"/>
    </source>
</evidence>
<sequence>MSDFLAALRGLTVRGQCFVVTGLVCCGLAVVVGEKDLLRVGLLLLALPVCATAFVCRTRYRLACHRRLVPARATVGAVVSVSVRIDNMSRRSSSVLLVDDDIPAHLGFRARFVLDRVEPGGARYFTYQLRPQLRGRYLIGPMAIRITDPFGLCELTRTFRSRGELVVTPPVETLSAARPGRQTMIGDLRQRDRPTMGTDDFVTRPYQAGDDLRRIHWRTSARAGELMVRREESSRPASATVLLDTRSAAWTGQGPASSFEWAVSAAGSVAVHLAESDHLVDLICDGGVPGVTTTPGTGRSRNPTRSPTALLDALAVVTTSDAGPPPRTASPGPSIPSRRDLTHLAGDGMLVAVLGATEPARAGMLARTRPRGALATVVLVDVTTWDENHSVVRQDAARQETARPENLHACRAVFQRHGWTVIVAGYGDTLAALWPRASERNTAGGGGGSGAGHRAGSPTTGLIHNDRPAPPQPRHPLNPNPPHPNSSNSSDMLHLSDQPLEWPSTAGSATAGSATAGSATPGSATVSGSTAASQAAARPASGDSAARDSAARNSAAREPTAGRPAAAWPTTAGPAAAGSATGDSGAFPPDAAGAAPPPASRQPAARPTAFPPGPPDSARTSPLSRPSAMRERAGSTPEPAHPSGTPRSSARRVRPEDAAEDASATGQPEAEAGLRR</sequence>
<evidence type="ECO:0000259" key="3">
    <source>
        <dbReference type="Pfam" id="PF01882"/>
    </source>
</evidence>
<evidence type="ECO:0000313" key="4">
    <source>
        <dbReference type="EMBL" id="AEH10431.1"/>
    </source>
</evidence>
<dbReference type="STRING" id="656024.FsymDg_3122"/>
<dbReference type="PANTHER" id="PTHR34351">
    <property type="entry name" value="SLR1927 PROTEIN-RELATED"/>
    <property type="match status" value="1"/>
</dbReference>
<protein>
    <recommendedName>
        <fullName evidence="3">DUF58 domain-containing protein</fullName>
    </recommendedName>
</protein>
<proteinExistence type="predicted"/>
<keyword evidence="5" id="KW-1185">Reference proteome</keyword>
<feature type="compositionally biased region" description="Low complexity" evidence="1">
    <location>
        <begin position="503"/>
        <end position="544"/>
    </location>
</feature>
<feature type="transmembrane region" description="Helical" evidence="2">
    <location>
        <begin position="12"/>
        <end position="31"/>
    </location>
</feature>
<feature type="domain" description="DUF58" evidence="3">
    <location>
        <begin position="203"/>
        <end position="289"/>
    </location>
</feature>
<reference evidence="4 5" key="1">
    <citation type="submission" date="2011-05" db="EMBL/GenBank/DDBJ databases">
        <title>Complete sequence of chromosome of Frankia symbiont of Datisca glomerata.</title>
        <authorList>
            <consortium name="US DOE Joint Genome Institute"/>
            <person name="Lucas S."/>
            <person name="Han J."/>
            <person name="Lapidus A."/>
            <person name="Cheng J.-F."/>
            <person name="Goodwin L."/>
            <person name="Pitluck S."/>
            <person name="Peters L."/>
            <person name="Mikhailova N."/>
            <person name="Chertkov O."/>
            <person name="Teshima H."/>
            <person name="Han C."/>
            <person name="Tapia R."/>
            <person name="Land M."/>
            <person name="Hauser L."/>
            <person name="Kyrpides N."/>
            <person name="Ivanova N."/>
            <person name="Pagani I."/>
            <person name="Berry A."/>
            <person name="Pawlowski K."/>
            <person name="Persson T."/>
            <person name="Vanden Heuvel B."/>
            <person name="Benson D."/>
            <person name="Woyke T."/>
        </authorList>
    </citation>
    <scope>NUCLEOTIDE SEQUENCE [LARGE SCALE GENOMIC DNA]</scope>
    <source>
        <strain evidence="5">4085684</strain>
    </source>
</reference>
<name>F8AYC8_9ACTN</name>
<gene>
    <name evidence="4" type="ordered locus">FsymDg_3122</name>
</gene>
<feature type="compositionally biased region" description="Gly residues" evidence="1">
    <location>
        <begin position="443"/>
        <end position="453"/>
    </location>
</feature>
<dbReference type="PANTHER" id="PTHR34351:SF1">
    <property type="entry name" value="SLR1927 PROTEIN"/>
    <property type="match status" value="1"/>
</dbReference>
<dbReference type="AlphaFoldDB" id="F8AYC8"/>
<dbReference type="eggNOG" id="COG1721">
    <property type="taxonomic scope" value="Bacteria"/>
</dbReference>
<dbReference type="RefSeq" id="WP_013874326.1">
    <property type="nucleotide sequence ID" value="NC_015656.1"/>
</dbReference>
<dbReference type="Proteomes" id="UP000001549">
    <property type="component" value="Chromosome"/>
</dbReference>
<dbReference type="HOGENOM" id="CLU_026152_2_0_11"/>
<evidence type="ECO:0000313" key="5">
    <source>
        <dbReference type="Proteomes" id="UP000001549"/>
    </source>
</evidence>
<keyword evidence="2" id="KW-0472">Membrane</keyword>
<dbReference type="Pfam" id="PF01882">
    <property type="entry name" value="DUF58"/>
    <property type="match status" value="1"/>
</dbReference>
<feature type="region of interest" description="Disordered" evidence="1">
    <location>
        <begin position="441"/>
        <end position="676"/>
    </location>
</feature>
<feature type="compositionally biased region" description="Pro residues" evidence="1">
    <location>
        <begin position="468"/>
        <end position="484"/>
    </location>
</feature>
<dbReference type="KEGG" id="fsy:FsymDg_3122"/>
<keyword evidence="2" id="KW-0812">Transmembrane</keyword>
<dbReference type="InterPro" id="IPR002881">
    <property type="entry name" value="DUF58"/>
</dbReference>
<dbReference type="EMBL" id="CP002801">
    <property type="protein sequence ID" value="AEH10431.1"/>
    <property type="molecule type" value="Genomic_DNA"/>
</dbReference>
<feature type="transmembrane region" description="Helical" evidence="2">
    <location>
        <begin position="37"/>
        <end position="56"/>
    </location>
</feature>
<feature type="compositionally biased region" description="Low complexity" evidence="1">
    <location>
        <begin position="551"/>
        <end position="594"/>
    </location>
</feature>
<accession>F8AYC8</accession>